<evidence type="ECO:0000259" key="2">
    <source>
        <dbReference type="PROSITE" id="PS50110"/>
    </source>
</evidence>
<dbReference type="Pfam" id="PF04397">
    <property type="entry name" value="LytTR"/>
    <property type="match status" value="1"/>
</dbReference>
<evidence type="ECO:0000256" key="1">
    <source>
        <dbReference type="PROSITE-ProRule" id="PRU00169"/>
    </source>
</evidence>
<feature type="domain" description="HTH LytTR-type" evidence="3">
    <location>
        <begin position="135"/>
        <end position="203"/>
    </location>
</feature>
<keyword evidence="1" id="KW-0597">Phosphoprotein</keyword>
<dbReference type="InterPro" id="IPR001789">
    <property type="entry name" value="Sig_transdc_resp-reg_receiver"/>
</dbReference>
<dbReference type="RefSeq" id="WP_106139454.1">
    <property type="nucleotide sequence ID" value="NZ_PVTE01000018.1"/>
</dbReference>
<evidence type="ECO:0000313" key="4">
    <source>
        <dbReference type="EMBL" id="PRY34163.1"/>
    </source>
</evidence>
<dbReference type="Pfam" id="PF00072">
    <property type="entry name" value="Response_reg"/>
    <property type="match status" value="1"/>
</dbReference>
<dbReference type="InterPro" id="IPR007492">
    <property type="entry name" value="LytTR_DNA-bd_dom"/>
</dbReference>
<gene>
    <name evidence="4" type="ORF">CLV58_11834</name>
</gene>
<feature type="modified residue" description="4-aspartylphosphate" evidence="1">
    <location>
        <position position="53"/>
    </location>
</feature>
<comment type="caution">
    <text evidence="4">The sequence shown here is derived from an EMBL/GenBank/DDBJ whole genome shotgun (WGS) entry which is preliminary data.</text>
</comment>
<protein>
    <submittedName>
        <fullName evidence="4">LytTR family two component transcriptional regulator</fullName>
    </submittedName>
</protein>
<dbReference type="PROSITE" id="PS50110">
    <property type="entry name" value="RESPONSE_REGULATORY"/>
    <property type="match status" value="1"/>
</dbReference>
<dbReference type="Gene3D" id="3.40.50.2300">
    <property type="match status" value="1"/>
</dbReference>
<proteinExistence type="predicted"/>
<dbReference type="PROSITE" id="PS50930">
    <property type="entry name" value="HTH_LYTTR"/>
    <property type="match status" value="1"/>
</dbReference>
<evidence type="ECO:0000313" key="5">
    <source>
        <dbReference type="Proteomes" id="UP000238375"/>
    </source>
</evidence>
<dbReference type="EMBL" id="PVTE01000018">
    <property type="protein sequence ID" value="PRY34163.1"/>
    <property type="molecule type" value="Genomic_DNA"/>
</dbReference>
<dbReference type="SMART" id="SM00448">
    <property type="entry name" value="REC"/>
    <property type="match status" value="1"/>
</dbReference>
<dbReference type="InterPro" id="IPR046947">
    <property type="entry name" value="LytR-like"/>
</dbReference>
<dbReference type="GO" id="GO:0000156">
    <property type="term" value="F:phosphorelay response regulator activity"/>
    <property type="evidence" value="ECO:0007669"/>
    <property type="project" value="InterPro"/>
</dbReference>
<name>A0A2T0SLA6_9BACT</name>
<evidence type="ECO:0000259" key="3">
    <source>
        <dbReference type="PROSITE" id="PS50930"/>
    </source>
</evidence>
<sequence length="237" mass="27007">MKCIIIDDEPLARKGVMLLLELHAELQVVGNFNQATTALDYIRLNPVDLIFLDIHMPGLNGLEFARQLGKNTMIIFITAHAEYALDSYEVEAIDYLVKPIQPARFNLAVQKALAYADLLKQASLSTSLEFTADFLFVRSERQYVKVALQDIFYIEGLKDYVILHLAEQKIITAMNLKKIHGQLPLDFFIRVSKSYIVNVTHIQAFDNNNVTILDKEIPIGSSFRDAFFDRVIRKGSR</sequence>
<feature type="domain" description="Response regulatory" evidence="2">
    <location>
        <begin position="2"/>
        <end position="113"/>
    </location>
</feature>
<accession>A0A2T0SLA6</accession>
<organism evidence="4 5">
    <name type="scientific">Spirosoma oryzae</name>
    <dbReference type="NCBI Taxonomy" id="1469603"/>
    <lineage>
        <taxon>Bacteria</taxon>
        <taxon>Pseudomonadati</taxon>
        <taxon>Bacteroidota</taxon>
        <taxon>Cytophagia</taxon>
        <taxon>Cytophagales</taxon>
        <taxon>Cytophagaceae</taxon>
        <taxon>Spirosoma</taxon>
    </lineage>
</organism>
<dbReference type="PANTHER" id="PTHR37299">
    <property type="entry name" value="TRANSCRIPTIONAL REGULATOR-RELATED"/>
    <property type="match status" value="1"/>
</dbReference>
<keyword evidence="5" id="KW-1185">Reference proteome</keyword>
<reference evidence="4 5" key="1">
    <citation type="submission" date="2018-03" db="EMBL/GenBank/DDBJ databases">
        <title>Genomic Encyclopedia of Archaeal and Bacterial Type Strains, Phase II (KMG-II): from individual species to whole genera.</title>
        <authorList>
            <person name="Goeker M."/>
        </authorList>
    </citation>
    <scope>NUCLEOTIDE SEQUENCE [LARGE SCALE GENOMIC DNA]</scope>
    <source>
        <strain evidence="4 5">DSM 28354</strain>
    </source>
</reference>
<dbReference type="OrthoDB" id="2168082at2"/>
<dbReference type="PANTHER" id="PTHR37299:SF1">
    <property type="entry name" value="STAGE 0 SPORULATION PROTEIN A HOMOLOG"/>
    <property type="match status" value="1"/>
</dbReference>
<dbReference type="SUPFAM" id="SSF52172">
    <property type="entry name" value="CheY-like"/>
    <property type="match status" value="1"/>
</dbReference>
<dbReference type="InterPro" id="IPR011006">
    <property type="entry name" value="CheY-like_superfamily"/>
</dbReference>
<dbReference type="AlphaFoldDB" id="A0A2T0SLA6"/>
<dbReference type="SMART" id="SM00850">
    <property type="entry name" value="LytTR"/>
    <property type="match status" value="1"/>
</dbReference>
<dbReference type="Gene3D" id="2.40.50.1020">
    <property type="entry name" value="LytTr DNA-binding domain"/>
    <property type="match status" value="1"/>
</dbReference>
<dbReference type="Proteomes" id="UP000238375">
    <property type="component" value="Unassembled WGS sequence"/>
</dbReference>
<dbReference type="GO" id="GO:0003677">
    <property type="term" value="F:DNA binding"/>
    <property type="evidence" value="ECO:0007669"/>
    <property type="project" value="InterPro"/>
</dbReference>